<keyword evidence="2 5" id="KW-0812">Transmembrane</keyword>
<name>A0A2I2FV29_9EURO</name>
<dbReference type="GO" id="GO:0022857">
    <property type="term" value="F:transmembrane transporter activity"/>
    <property type="evidence" value="ECO:0007669"/>
    <property type="project" value="InterPro"/>
</dbReference>
<evidence type="ECO:0000259" key="6">
    <source>
        <dbReference type="Pfam" id="PF03417"/>
    </source>
</evidence>
<dbReference type="AlphaFoldDB" id="A0A2I2FV29"/>
<comment type="subcellular location">
    <subcellularLocation>
        <location evidence="1">Membrane</location>
        <topology evidence="1">Multi-pass membrane protein</topology>
    </subcellularLocation>
</comment>
<accession>A0A2I2FV29</accession>
<evidence type="ECO:0000256" key="5">
    <source>
        <dbReference type="SAM" id="Phobius"/>
    </source>
</evidence>
<gene>
    <name evidence="7" type="ORF">P170DRAFT_430324</name>
</gene>
<feature type="domain" description="Peptidase C45 hydrolase" evidence="6">
    <location>
        <begin position="1"/>
        <end position="71"/>
    </location>
</feature>
<dbReference type="InterPro" id="IPR005079">
    <property type="entry name" value="Peptidase_C45_hydrolase"/>
</dbReference>
<dbReference type="Pfam" id="PF00854">
    <property type="entry name" value="PTR2"/>
    <property type="match status" value="1"/>
</dbReference>
<dbReference type="VEuPathDB" id="FungiDB:P170DRAFT_430324"/>
<dbReference type="EMBL" id="MSFO01000009">
    <property type="protein sequence ID" value="PLB44426.1"/>
    <property type="molecule type" value="Genomic_DNA"/>
</dbReference>
<dbReference type="GeneID" id="36555646"/>
<evidence type="ECO:0000256" key="4">
    <source>
        <dbReference type="ARBA" id="ARBA00023136"/>
    </source>
</evidence>
<sequence length="265" mass="30067">MLRRMVLECSRLSEALTSIYQFPRHASNNLTLATAEGYGLCLEITPSRVYKVYGNLDDGYLIHTNHFMDNAFLSRDDVADRYPGGAHQGVFGPLELPGGFVLPERFTFYAVTAPWLDQYTNVKPRLLRTRNGSYSIGQRTVTIQYTCNVFYWYDIPLFSRSQLVHMIDKPYYKPRATNIAGLSIFASTFLERKVSFWAAYLLSLCALLLALVILVLWGKELVKVPPQGNILPQVGKCLAHGAHNGCHLDSVRPAYQLEYFNRQVS</sequence>
<dbReference type="GO" id="GO:0016020">
    <property type="term" value="C:membrane"/>
    <property type="evidence" value="ECO:0007669"/>
    <property type="project" value="UniProtKB-SubCell"/>
</dbReference>
<comment type="caution">
    <text evidence="7">The sequence shown here is derived from an EMBL/GenBank/DDBJ whole genome shotgun (WGS) entry which is preliminary data.</text>
</comment>
<evidence type="ECO:0000256" key="1">
    <source>
        <dbReference type="ARBA" id="ARBA00004141"/>
    </source>
</evidence>
<dbReference type="OrthoDB" id="189997at2759"/>
<reference evidence="7 8" key="1">
    <citation type="submission" date="2016-12" db="EMBL/GenBank/DDBJ databases">
        <title>The genomes of Aspergillus section Nigri reveals drivers in fungal speciation.</title>
        <authorList>
            <consortium name="DOE Joint Genome Institute"/>
            <person name="Vesth T.C."/>
            <person name="Nybo J."/>
            <person name="Theobald S."/>
            <person name="Brandl J."/>
            <person name="Frisvad J.C."/>
            <person name="Nielsen K.F."/>
            <person name="Lyhne E.K."/>
            <person name="Kogle M.E."/>
            <person name="Kuo A."/>
            <person name="Riley R."/>
            <person name="Clum A."/>
            <person name="Nolan M."/>
            <person name="Lipzen A."/>
            <person name="Salamov A."/>
            <person name="Henrissat B."/>
            <person name="Wiebenga A."/>
            <person name="De Vries R.P."/>
            <person name="Grigoriev I.V."/>
            <person name="Mortensen U.H."/>
            <person name="Andersen M.R."/>
            <person name="Baker S.E."/>
        </authorList>
    </citation>
    <scope>NUCLEOTIDE SEQUENCE [LARGE SCALE GENOMIC DNA]</scope>
    <source>
        <strain evidence="7 8">IBT 23096</strain>
    </source>
</reference>
<dbReference type="Gene3D" id="3.60.60.10">
    <property type="entry name" value="Penicillin V Acylase, Chain A"/>
    <property type="match status" value="1"/>
</dbReference>
<dbReference type="InterPro" id="IPR036259">
    <property type="entry name" value="MFS_trans_sf"/>
</dbReference>
<evidence type="ECO:0000313" key="8">
    <source>
        <dbReference type="Proteomes" id="UP000234275"/>
    </source>
</evidence>
<feature type="transmembrane region" description="Helical" evidence="5">
    <location>
        <begin position="197"/>
        <end position="217"/>
    </location>
</feature>
<evidence type="ECO:0000313" key="7">
    <source>
        <dbReference type="EMBL" id="PLB44426.1"/>
    </source>
</evidence>
<organism evidence="7 8">
    <name type="scientific">Aspergillus steynii IBT 23096</name>
    <dbReference type="NCBI Taxonomy" id="1392250"/>
    <lineage>
        <taxon>Eukaryota</taxon>
        <taxon>Fungi</taxon>
        <taxon>Dikarya</taxon>
        <taxon>Ascomycota</taxon>
        <taxon>Pezizomycotina</taxon>
        <taxon>Eurotiomycetes</taxon>
        <taxon>Eurotiomycetidae</taxon>
        <taxon>Eurotiales</taxon>
        <taxon>Aspergillaceae</taxon>
        <taxon>Aspergillus</taxon>
        <taxon>Aspergillus subgen. Circumdati</taxon>
    </lineage>
</organism>
<dbReference type="Pfam" id="PF03417">
    <property type="entry name" value="AAT"/>
    <property type="match status" value="1"/>
</dbReference>
<dbReference type="Proteomes" id="UP000234275">
    <property type="component" value="Unassembled WGS sequence"/>
</dbReference>
<protein>
    <recommendedName>
        <fullName evidence="6">Peptidase C45 hydrolase domain-containing protein</fullName>
    </recommendedName>
</protein>
<keyword evidence="8" id="KW-1185">Reference proteome</keyword>
<evidence type="ECO:0000256" key="3">
    <source>
        <dbReference type="ARBA" id="ARBA00022989"/>
    </source>
</evidence>
<keyword evidence="4 5" id="KW-0472">Membrane</keyword>
<proteinExistence type="predicted"/>
<keyword evidence="3 5" id="KW-1133">Transmembrane helix</keyword>
<evidence type="ECO:0000256" key="2">
    <source>
        <dbReference type="ARBA" id="ARBA00022692"/>
    </source>
</evidence>
<dbReference type="Gene3D" id="1.20.1250.20">
    <property type="entry name" value="MFS general substrate transporter like domains"/>
    <property type="match status" value="1"/>
</dbReference>
<dbReference type="RefSeq" id="XP_024699728.1">
    <property type="nucleotide sequence ID" value="XM_024847947.1"/>
</dbReference>
<dbReference type="InterPro" id="IPR000109">
    <property type="entry name" value="POT_fam"/>
</dbReference>